<sequence length="189" mass="20440">MDRTTPFSHFHLDAEDAVLLIIDVQTKLMAAMEAQARVCRNTAILLTAAQALNIPVVVTEQYPKGLGPTVPELAGLLPPDVRMLEKSSFDAARDGLLPVLEGLGRHSIMVCGTETHVCVYQTVRSLLERDYSVFPIGDAICSRSTFNYQNGLSLMDRMGACVLTAEGAAFDLLKVSGTPAFKTVSKALK</sequence>
<dbReference type="InterPro" id="IPR036380">
    <property type="entry name" value="Isochorismatase-like_sf"/>
</dbReference>
<dbReference type="EMBL" id="DXCX01000121">
    <property type="protein sequence ID" value="HIY74494.1"/>
    <property type="molecule type" value="Genomic_DNA"/>
</dbReference>
<dbReference type="InterPro" id="IPR000868">
    <property type="entry name" value="Isochorismatase-like_dom"/>
</dbReference>
<evidence type="ECO:0000313" key="2">
    <source>
        <dbReference type="EMBL" id="HIY74494.1"/>
    </source>
</evidence>
<organism evidence="2 3">
    <name type="scientific">Candidatus Intestinimonas merdavium</name>
    <dbReference type="NCBI Taxonomy" id="2838622"/>
    <lineage>
        <taxon>Bacteria</taxon>
        <taxon>Bacillati</taxon>
        <taxon>Bacillota</taxon>
        <taxon>Clostridia</taxon>
        <taxon>Eubacteriales</taxon>
        <taxon>Intestinimonas</taxon>
    </lineage>
</organism>
<accession>A0A9D1Z5K4</accession>
<name>A0A9D1Z5K4_9FIRM</name>
<reference evidence="2" key="2">
    <citation type="submission" date="2021-04" db="EMBL/GenBank/DDBJ databases">
        <authorList>
            <person name="Gilroy R."/>
        </authorList>
    </citation>
    <scope>NUCLEOTIDE SEQUENCE</scope>
    <source>
        <strain evidence="2">CHK33-7979</strain>
    </source>
</reference>
<gene>
    <name evidence="2" type="ORF">H9826_11105</name>
</gene>
<protein>
    <submittedName>
        <fullName evidence="2">Isochorismatase family protein</fullName>
    </submittedName>
</protein>
<dbReference type="SUPFAM" id="SSF52499">
    <property type="entry name" value="Isochorismatase-like hydrolases"/>
    <property type="match status" value="1"/>
</dbReference>
<proteinExistence type="predicted"/>
<evidence type="ECO:0000259" key="1">
    <source>
        <dbReference type="Pfam" id="PF00857"/>
    </source>
</evidence>
<dbReference type="InterPro" id="IPR050993">
    <property type="entry name" value="Isochorismatase_domain"/>
</dbReference>
<reference evidence="2" key="1">
    <citation type="journal article" date="2021" name="PeerJ">
        <title>Extensive microbial diversity within the chicken gut microbiome revealed by metagenomics and culture.</title>
        <authorList>
            <person name="Gilroy R."/>
            <person name="Ravi A."/>
            <person name="Getino M."/>
            <person name="Pursley I."/>
            <person name="Horton D.L."/>
            <person name="Alikhan N.F."/>
            <person name="Baker D."/>
            <person name="Gharbi K."/>
            <person name="Hall N."/>
            <person name="Watson M."/>
            <person name="Adriaenssens E.M."/>
            <person name="Foster-Nyarko E."/>
            <person name="Jarju S."/>
            <person name="Secka A."/>
            <person name="Antonio M."/>
            <person name="Oren A."/>
            <person name="Chaudhuri R.R."/>
            <person name="La Ragione R."/>
            <person name="Hildebrand F."/>
            <person name="Pallen M.J."/>
        </authorList>
    </citation>
    <scope>NUCLEOTIDE SEQUENCE</scope>
    <source>
        <strain evidence="2">CHK33-7979</strain>
    </source>
</reference>
<evidence type="ECO:0000313" key="3">
    <source>
        <dbReference type="Proteomes" id="UP000886824"/>
    </source>
</evidence>
<dbReference type="Gene3D" id="3.40.50.850">
    <property type="entry name" value="Isochorismatase-like"/>
    <property type="match status" value="1"/>
</dbReference>
<dbReference type="Pfam" id="PF00857">
    <property type="entry name" value="Isochorismatase"/>
    <property type="match status" value="1"/>
</dbReference>
<dbReference type="PANTHER" id="PTHR14119:SF3">
    <property type="entry name" value="ISOCHORISMATASE DOMAIN-CONTAINING PROTEIN 2"/>
    <property type="match status" value="1"/>
</dbReference>
<dbReference type="AlphaFoldDB" id="A0A9D1Z5K4"/>
<dbReference type="Proteomes" id="UP000886824">
    <property type="component" value="Unassembled WGS sequence"/>
</dbReference>
<feature type="domain" description="Isochorismatase-like" evidence="1">
    <location>
        <begin position="18"/>
        <end position="166"/>
    </location>
</feature>
<comment type="caution">
    <text evidence="2">The sequence shown here is derived from an EMBL/GenBank/DDBJ whole genome shotgun (WGS) entry which is preliminary data.</text>
</comment>
<dbReference type="PANTHER" id="PTHR14119">
    <property type="entry name" value="HYDROLASE"/>
    <property type="match status" value="1"/>
</dbReference>